<gene>
    <name evidence="1" type="ORF">M5D96_004413</name>
</gene>
<dbReference type="EMBL" id="JAMKOV010000002">
    <property type="protein sequence ID" value="KAI8043087.1"/>
    <property type="molecule type" value="Genomic_DNA"/>
</dbReference>
<evidence type="ECO:0000313" key="1">
    <source>
        <dbReference type="EMBL" id="KAI8043087.1"/>
    </source>
</evidence>
<evidence type="ECO:0000313" key="2">
    <source>
        <dbReference type="Proteomes" id="UP001059596"/>
    </source>
</evidence>
<accession>A0A9Q0BSL6</accession>
<proteinExistence type="predicted"/>
<keyword evidence="2" id="KW-1185">Reference proteome</keyword>
<protein>
    <submittedName>
        <fullName evidence="1">Uncharacterized protein</fullName>
    </submittedName>
</protein>
<name>A0A9Q0BSL6_9MUSC</name>
<reference evidence="1" key="1">
    <citation type="journal article" date="2023" name="Genome Biol. Evol.">
        <title>Long-read-based Genome Assembly of Drosophila gunungcola Reveals Fewer Chemosensory Genes in Flower-breeding Species.</title>
        <authorList>
            <person name="Negi A."/>
            <person name="Liao B.Y."/>
            <person name="Yeh S.D."/>
        </authorList>
    </citation>
    <scope>NUCLEOTIDE SEQUENCE</scope>
    <source>
        <strain evidence="1">Sukarami</strain>
    </source>
</reference>
<organism evidence="1 2">
    <name type="scientific">Drosophila gunungcola</name>
    <name type="common">fruit fly</name>
    <dbReference type="NCBI Taxonomy" id="103775"/>
    <lineage>
        <taxon>Eukaryota</taxon>
        <taxon>Metazoa</taxon>
        <taxon>Ecdysozoa</taxon>
        <taxon>Arthropoda</taxon>
        <taxon>Hexapoda</taxon>
        <taxon>Insecta</taxon>
        <taxon>Pterygota</taxon>
        <taxon>Neoptera</taxon>
        <taxon>Endopterygota</taxon>
        <taxon>Diptera</taxon>
        <taxon>Brachycera</taxon>
        <taxon>Muscomorpha</taxon>
        <taxon>Ephydroidea</taxon>
        <taxon>Drosophilidae</taxon>
        <taxon>Drosophila</taxon>
        <taxon>Sophophora</taxon>
    </lineage>
</organism>
<dbReference type="AlphaFoldDB" id="A0A9Q0BSL6"/>
<comment type="caution">
    <text evidence="1">The sequence shown here is derived from an EMBL/GenBank/DDBJ whole genome shotgun (WGS) entry which is preliminary data.</text>
</comment>
<dbReference type="Proteomes" id="UP001059596">
    <property type="component" value="Unassembled WGS sequence"/>
</dbReference>
<sequence>MDRVIFEDFDKISAQEKMTNQFNLKLLRYFYEIISKKYAMDRYVFNDFEKLSKDEQKERLSRAKVELKRFYNIIQDDFEGKSNSDQELVDMMSDMGLTQVSGSVLLTEIINSI</sequence>